<dbReference type="AlphaFoldDB" id="A0A1B1E0L9"/>
<reference evidence="5" key="1">
    <citation type="submission" date="2016-06" db="EMBL/GenBank/DDBJ databases">
        <title>First high quality genome sequence of Plasmodium coatneyi using continuous long reads from single molecule, real-time sequencing.</title>
        <authorList>
            <person name="Chien J.-T."/>
            <person name="Pakala S.B."/>
            <person name="Geraldo J.A."/>
            <person name="Lapp S.A."/>
            <person name="Barnwell J.W."/>
            <person name="Kissinger J.C."/>
            <person name="Galinski M.R."/>
            <person name="Humphrey J.C."/>
        </authorList>
    </citation>
    <scope>NUCLEOTIDE SEQUENCE [LARGE SCALE GENOMIC DNA]</scope>
    <source>
        <strain evidence="5">Hackeri</strain>
    </source>
</reference>
<dbReference type="RefSeq" id="XP_019915215.1">
    <property type="nucleotide sequence ID" value="XM_020059855.1"/>
</dbReference>
<dbReference type="KEGG" id="pcot:PCOAH_00030540"/>
<proteinExistence type="predicted"/>
<gene>
    <name evidence="4" type="ORF">PCOAH_00030540</name>
</gene>
<feature type="region of interest" description="Disordered" evidence="1">
    <location>
        <begin position="498"/>
        <end position="527"/>
    </location>
</feature>
<feature type="compositionally biased region" description="Polar residues" evidence="1">
    <location>
        <begin position="939"/>
        <end position="949"/>
    </location>
</feature>
<dbReference type="Pfam" id="PF12878">
    <property type="entry name" value="SICA_beta"/>
    <property type="match status" value="2"/>
</dbReference>
<dbReference type="EMBL" id="CP016248">
    <property type="protein sequence ID" value="ANQ08520.1"/>
    <property type="molecule type" value="Genomic_DNA"/>
</dbReference>
<dbReference type="Pfam" id="PF12887">
    <property type="entry name" value="SICA_alpha"/>
    <property type="match status" value="1"/>
</dbReference>
<accession>A0A1B1E0L9</accession>
<protein>
    <submittedName>
        <fullName evidence="4">SICA antigen</fullName>
    </submittedName>
</protein>
<evidence type="ECO:0000313" key="5">
    <source>
        <dbReference type="Proteomes" id="UP000092716"/>
    </source>
</evidence>
<dbReference type="VEuPathDB" id="PlasmoDB:PCOAH_00030540"/>
<feature type="region of interest" description="Disordered" evidence="1">
    <location>
        <begin position="939"/>
        <end position="1019"/>
    </location>
</feature>
<organism evidence="4 5">
    <name type="scientific">Plasmodium coatneyi</name>
    <dbReference type="NCBI Taxonomy" id="208452"/>
    <lineage>
        <taxon>Eukaryota</taxon>
        <taxon>Sar</taxon>
        <taxon>Alveolata</taxon>
        <taxon>Apicomplexa</taxon>
        <taxon>Aconoidasida</taxon>
        <taxon>Haemosporida</taxon>
        <taxon>Plasmodiidae</taxon>
        <taxon>Plasmodium</taxon>
    </lineage>
</organism>
<sequence length="1202" mass="135936">MSVHYFSFLNSQQKIWDDMKAMFQEVTDRLKNDEDRVKLLCESVDHRTNTNAVIKKELCKALLRIIYFINGFKPGNRINQGWKVKEALDVEKYLRCVVGNVTIMKLFGGHCRMKEVSQYVKGIIDETSGVHNIEGVHENCQSVPLDELILGKRLVSTEMEPWIENIASGINSIKQIRYYNKCVTDTNIIHDSSIPIRGSTANIRKILGRKEKDEQLKELLDDKGDISKDDVKKIVQKVKEIKERRKNPCSESLTGGFEQGEEVGIEEWLTEFSNLTVNNSDYYDYDRVENVSALCDDDDTFKTANVTDGYKKFCRVLIKNLWIVSKCHDPKYTGNKCIKGGSSCYYVEPCDLLKIWLMYVRGLCIPGEVVQGIFEAVEQVKTFFENNGTYKECDLKSFPSLYREDADMLYNISELLRNSELLRKQLGSRELEWCEAVPTGVKWVQWVDTRISQSLGRSNAAVTQTPELEKMKQIIEKTEKRLKEDKEELEQISEVITQVTEQSSGQGSGQGTNPGSPPPIQPSSVGENCTTAGADLCTRVQCVTNKYHQNNGGTSPTWSEMQGEIDRSATEMFKKISTNSTEVPPYCIDAGKQSRRVTDPERKACTYITEGLKYIYNIAIDKKDLEDQDANARLRARDNRLFKQTMLCLVLNAYADKLKDHVTSPCEVSEQTIIQAFEKGNELIDKWCEGKKNGGKMECVVCKREDYKTCKIDYNGKEEEIEPKLNAMLQKNGQKKELDRGISSTFNSLCSRVQCVITQKTREKRDKTSKEVWEDAAWDDAKGDVLKDLSEALTKGNGEDEDECKRIGGKDGTRDGANKRACNYIVNGLKHIYSITQDSQGTTDHQHKKNSRIFKQTMSCFILNVYAELLKGKCIDENTIMQAFNAEESFRTMECTGGKCEQCKWDNCTEFIIGQKNSSRRNEIKGELEKNKDIKPTLSTIDTLCNPQTAKPEAVRPPDSAARNESTSEDGSVAKSAPAPVEKTPKKAVQEVDPEQQGTGKSRASDTKKIPKKVDCNSHEADEGVDIEACLSLDGDQPTTPSAVDLDEKNEADHRGGVVGEPGSQMGKVDIVQVQLMIVKLQALRTQTLKLLPDLQELKQAQVVLMVVKMVVEVVVDLVRDLVQHHNPPLLHHHNKVVTNHKVHLPQGNHPIIHQHKQEQQEQQQKEYRHLLLPQLLARLTTFLITLPHTFLPLLCSLVCLL</sequence>
<dbReference type="GeneID" id="30909785"/>
<name>A0A1B1E0L9_9APIC</name>
<dbReference type="Proteomes" id="UP000092716">
    <property type="component" value="Chromosome 10"/>
</dbReference>
<evidence type="ECO:0000313" key="4">
    <source>
        <dbReference type="EMBL" id="ANQ08520.1"/>
    </source>
</evidence>
<feature type="compositionally biased region" description="Basic and acidic residues" evidence="1">
    <location>
        <begin position="1003"/>
        <end position="1019"/>
    </location>
</feature>
<feature type="domain" description="Schizont-infected cell agglutination extracellular beta" evidence="2">
    <location>
        <begin position="536"/>
        <end position="712"/>
    </location>
</feature>
<dbReference type="InterPro" id="IPR024285">
    <property type="entry name" value="SICA_extracell_b"/>
</dbReference>
<evidence type="ECO:0000256" key="1">
    <source>
        <dbReference type="SAM" id="MobiDB-lite"/>
    </source>
</evidence>
<evidence type="ECO:0000259" key="2">
    <source>
        <dbReference type="Pfam" id="PF12878"/>
    </source>
</evidence>
<evidence type="ECO:0000259" key="3">
    <source>
        <dbReference type="Pfam" id="PF12887"/>
    </source>
</evidence>
<feature type="domain" description="Schizont-infected cell agglutination extracellular alpha" evidence="3">
    <location>
        <begin position="12"/>
        <end position="162"/>
    </location>
</feature>
<keyword evidence="5" id="KW-1185">Reference proteome</keyword>
<feature type="domain" description="Schizont-infected cell agglutination extracellular beta" evidence="2">
    <location>
        <begin position="748"/>
        <end position="907"/>
    </location>
</feature>
<dbReference type="InterPro" id="IPR024290">
    <property type="entry name" value="SICA_extracell_a"/>
</dbReference>